<accession>A0AAV8UNA6</accession>
<dbReference type="GO" id="GO:0003729">
    <property type="term" value="F:mRNA binding"/>
    <property type="evidence" value="ECO:0007669"/>
    <property type="project" value="TreeGrafter"/>
</dbReference>
<dbReference type="InterPro" id="IPR002885">
    <property type="entry name" value="PPR_rpt"/>
</dbReference>
<dbReference type="Pfam" id="PF13812">
    <property type="entry name" value="PPR_3"/>
    <property type="match status" value="3"/>
</dbReference>
<sequence>MAWVVCGGPGVMPQRRCQAAPRCCLEVRLKAEVGKKENKERSARFMELLDSGNVQDAARILQKANSASVDDQKLHRDVVNILHCDSPHQEAEDTFTAVADSIEKESVQIMIHWYFTKGNLGPLQALVKSLLAQGQVPDPWAANMYLDLFARNNHTKAVDEEFRILQEHGLVPDIVTFTTLMNQYLLDKQYGLVAETMEIVHRRKLEPTDYTYTVYVRSLCEIYDWRGIRKTLKEMVARNLTPSVYLWSVIMKAQRAKGQHKDVVKTVRKMRGLGVEPSEHCVTLLMASLGKLQKSEQVWEFYKSFPTESLSYISYAATIAALVQCQDYAGAIKLFRSMGSYNWDFDNNMAFNYAIQAYAGLGDIQAAEAVLEDMRENAQISPCTTTYATLIRAHAKAGSLRRVIDLVEEMKTDKLKPTVYTYDALIFALGKVSVGAAEATFNEMERSGVEPTIFSYNQMMNVYKTHKMIDRLERTWEQMIVRDRLKPDNYGINILISAYVKVGNLVSAEKAFSYFREYKLQPDVVALNCMLHGYVKDNNVEKVLRYMHTMRESKLRFDSVTYKTIITFLVGHGLFDDARCYKKEARRKGLKIRIKVPGDTNLSAETNKKRRESSQ</sequence>
<dbReference type="PANTHER" id="PTHR47933">
    <property type="entry name" value="PENTATRICOPEPTIDE REPEAT-CONTAINING PROTEIN 1, MITOCHONDRIAL"/>
    <property type="match status" value="1"/>
</dbReference>
<feature type="repeat" description="PPR" evidence="2">
    <location>
        <begin position="488"/>
        <end position="522"/>
    </location>
</feature>
<name>A0AAV8UNA6_9RHOD</name>
<keyword evidence="1" id="KW-0677">Repeat</keyword>
<dbReference type="PROSITE" id="PS51375">
    <property type="entry name" value="PPR"/>
    <property type="match status" value="3"/>
</dbReference>
<dbReference type="Pfam" id="PF01535">
    <property type="entry name" value="PPR"/>
    <property type="match status" value="2"/>
</dbReference>
<dbReference type="AlphaFoldDB" id="A0AAV8UNA6"/>
<feature type="repeat" description="PPR" evidence="2">
    <location>
        <begin position="523"/>
        <end position="557"/>
    </location>
</feature>
<evidence type="ECO:0000256" key="1">
    <source>
        <dbReference type="ARBA" id="ARBA00022737"/>
    </source>
</evidence>
<evidence type="ECO:0000313" key="4">
    <source>
        <dbReference type="Proteomes" id="UP001157974"/>
    </source>
</evidence>
<proteinExistence type="predicted"/>
<dbReference type="PANTHER" id="PTHR47933:SF11">
    <property type="entry name" value="PENTATRICOPEPTIDE REPEAT-CONTAINING PROTEIN 2"/>
    <property type="match status" value="1"/>
</dbReference>
<evidence type="ECO:0000256" key="2">
    <source>
        <dbReference type="PROSITE-ProRule" id="PRU00708"/>
    </source>
</evidence>
<dbReference type="Gene3D" id="1.25.40.10">
    <property type="entry name" value="Tetratricopeptide repeat domain"/>
    <property type="match status" value="5"/>
</dbReference>
<evidence type="ECO:0000313" key="3">
    <source>
        <dbReference type="EMBL" id="KAJ8902777.1"/>
    </source>
</evidence>
<feature type="repeat" description="PPR" evidence="2">
    <location>
        <begin position="383"/>
        <end position="417"/>
    </location>
</feature>
<reference evidence="3 4" key="1">
    <citation type="journal article" date="2023" name="Nat. Commun.">
        <title>Origin of minicircular mitochondrial genomes in red algae.</title>
        <authorList>
            <person name="Lee Y."/>
            <person name="Cho C.H."/>
            <person name="Lee Y.M."/>
            <person name="Park S.I."/>
            <person name="Yang J.H."/>
            <person name="West J.A."/>
            <person name="Bhattacharya D."/>
            <person name="Yoon H.S."/>
        </authorList>
    </citation>
    <scope>NUCLEOTIDE SEQUENCE [LARGE SCALE GENOMIC DNA]</scope>
    <source>
        <strain evidence="3 4">CCMP1338</strain>
        <tissue evidence="3">Whole cell</tissue>
    </source>
</reference>
<dbReference type="InterPro" id="IPR051240">
    <property type="entry name" value="Mito_RNA-Proc/Resp"/>
</dbReference>
<comment type="caution">
    <text evidence="3">The sequence shown here is derived from an EMBL/GenBank/DDBJ whole genome shotgun (WGS) entry which is preliminary data.</text>
</comment>
<evidence type="ECO:0008006" key="5">
    <source>
        <dbReference type="Google" id="ProtNLM"/>
    </source>
</evidence>
<protein>
    <recommendedName>
        <fullName evidence="5">Pentacotripeptide-repeat region of PRORP domain-containing protein</fullName>
    </recommendedName>
</protein>
<dbReference type="EMBL" id="JAMWBK010000008">
    <property type="protein sequence ID" value="KAJ8902777.1"/>
    <property type="molecule type" value="Genomic_DNA"/>
</dbReference>
<organism evidence="3 4">
    <name type="scientific">Rhodosorus marinus</name>
    <dbReference type="NCBI Taxonomy" id="101924"/>
    <lineage>
        <taxon>Eukaryota</taxon>
        <taxon>Rhodophyta</taxon>
        <taxon>Stylonematophyceae</taxon>
        <taxon>Stylonematales</taxon>
        <taxon>Stylonemataceae</taxon>
        <taxon>Rhodosorus</taxon>
    </lineage>
</organism>
<gene>
    <name evidence="3" type="ORF">NDN08_006097</name>
</gene>
<dbReference type="InterPro" id="IPR011990">
    <property type="entry name" value="TPR-like_helical_dom_sf"/>
</dbReference>
<dbReference type="Pfam" id="PF13041">
    <property type="entry name" value="PPR_2"/>
    <property type="match status" value="2"/>
</dbReference>
<dbReference type="NCBIfam" id="TIGR00756">
    <property type="entry name" value="PPR"/>
    <property type="match status" value="3"/>
</dbReference>
<keyword evidence="4" id="KW-1185">Reference proteome</keyword>
<dbReference type="SUPFAM" id="SSF48452">
    <property type="entry name" value="TPR-like"/>
    <property type="match status" value="1"/>
</dbReference>
<dbReference type="Proteomes" id="UP001157974">
    <property type="component" value="Unassembled WGS sequence"/>
</dbReference>